<keyword evidence="2" id="KW-1185">Reference proteome</keyword>
<dbReference type="OrthoDB" id="10647675at2759"/>
<sequence>MPIDDARSRLYLGTTGKLHQNQYDSGIWITNMQRSVDHGSKGTHLGDADNARRLHLSRFDGG</sequence>
<evidence type="ECO:0000313" key="2">
    <source>
        <dbReference type="Proteomes" id="UP000054018"/>
    </source>
</evidence>
<name>A0A0C9Y1C7_9AGAM</name>
<accession>A0A0C9Y1C7</accession>
<evidence type="ECO:0000313" key="1">
    <source>
        <dbReference type="EMBL" id="KIK18475.1"/>
    </source>
</evidence>
<protein>
    <submittedName>
        <fullName evidence="1">Uncharacterized protein</fullName>
    </submittedName>
</protein>
<proteinExistence type="predicted"/>
<dbReference type="EMBL" id="KN833804">
    <property type="protein sequence ID" value="KIK18475.1"/>
    <property type="molecule type" value="Genomic_DNA"/>
</dbReference>
<organism evidence="1 2">
    <name type="scientific">Pisolithus microcarpus 441</name>
    <dbReference type="NCBI Taxonomy" id="765257"/>
    <lineage>
        <taxon>Eukaryota</taxon>
        <taxon>Fungi</taxon>
        <taxon>Dikarya</taxon>
        <taxon>Basidiomycota</taxon>
        <taxon>Agaricomycotina</taxon>
        <taxon>Agaricomycetes</taxon>
        <taxon>Agaricomycetidae</taxon>
        <taxon>Boletales</taxon>
        <taxon>Sclerodermatineae</taxon>
        <taxon>Pisolithaceae</taxon>
        <taxon>Pisolithus</taxon>
    </lineage>
</organism>
<gene>
    <name evidence="1" type="ORF">PISMIDRAFT_684127</name>
</gene>
<dbReference type="HOGENOM" id="CLU_2905018_0_0_1"/>
<dbReference type="AlphaFoldDB" id="A0A0C9Y1C7"/>
<reference evidence="2" key="2">
    <citation type="submission" date="2015-01" db="EMBL/GenBank/DDBJ databases">
        <title>Evolutionary Origins and Diversification of the Mycorrhizal Mutualists.</title>
        <authorList>
            <consortium name="DOE Joint Genome Institute"/>
            <consortium name="Mycorrhizal Genomics Consortium"/>
            <person name="Kohler A."/>
            <person name="Kuo A."/>
            <person name="Nagy L.G."/>
            <person name="Floudas D."/>
            <person name="Copeland A."/>
            <person name="Barry K.W."/>
            <person name="Cichocki N."/>
            <person name="Veneault-Fourrey C."/>
            <person name="LaButti K."/>
            <person name="Lindquist E.A."/>
            <person name="Lipzen A."/>
            <person name="Lundell T."/>
            <person name="Morin E."/>
            <person name="Murat C."/>
            <person name="Riley R."/>
            <person name="Ohm R."/>
            <person name="Sun H."/>
            <person name="Tunlid A."/>
            <person name="Henrissat B."/>
            <person name="Grigoriev I.V."/>
            <person name="Hibbett D.S."/>
            <person name="Martin F."/>
        </authorList>
    </citation>
    <scope>NUCLEOTIDE SEQUENCE [LARGE SCALE GENOMIC DNA]</scope>
    <source>
        <strain evidence="2">441</strain>
    </source>
</reference>
<reference evidence="1 2" key="1">
    <citation type="submission" date="2014-04" db="EMBL/GenBank/DDBJ databases">
        <authorList>
            <consortium name="DOE Joint Genome Institute"/>
            <person name="Kuo A."/>
            <person name="Kohler A."/>
            <person name="Costa M.D."/>
            <person name="Nagy L.G."/>
            <person name="Floudas D."/>
            <person name="Copeland A."/>
            <person name="Barry K.W."/>
            <person name="Cichocki N."/>
            <person name="Veneault-Fourrey C."/>
            <person name="LaButti K."/>
            <person name="Lindquist E.A."/>
            <person name="Lipzen A."/>
            <person name="Lundell T."/>
            <person name="Morin E."/>
            <person name="Murat C."/>
            <person name="Sun H."/>
            <person name="Tunlid A."/>
            <person name="Henrissat B."/>
            <person name="Grigoriev I.V."/>
            <person name="Hibbett D.S."/>
            <person name="Martin F."/>
            <person name="Nordberg H.P."/>
            <person name="Cantor M.N."/>
            <person name="Hua S.X."/>
        </authorList>
    </citation>
    <scope>NUCLEOTIDE SEQUENCE [LARGE SCALE GENOMIC DNA]</scope>
    <source>
        <strain evidence="1 2">441</strain>
    </source>
</reference>
<dbReference type="Proteomes" id="UP000054018">
    <property type="component" value="Unassembled WGS sequence"/>
</dbReference>